<dbReference type="Gene3D" id="2.60.310.10">
    <property type="entry name" value="Haemocyanin C-terminal domain"/>
    <property type="match status" value="2"/>
</dbReference>
<dbReference type="PANTHER" id="PTHR11474">
    <property type="entry name" value="TYROSINASE FAMILY MEMBER"/>
    <property type="match status" value="1"/>
</dbReference>
<evidence type="ECO:0000259" key="9">
    <source>
        <dbReference type="PROSITE" id="PS00497"/>
    </source>
</evidence>
<dbReference type="Gene3D" id="1.10.1280.10">
    <property type="entry name" value="Di-copper center containing domain from catechol oxidase"/>
    <property type="match status" value="1"/>
</dbReference>
<dbReference type="GO" id="GO:0046872">
    <property type="term" value="F:metal ion binding"/>
    <property type="evidence" value="ECO:0007669"/>
    <property type="project" value="UniProtKB-KW"/>
</dbReference>
<dbReference type="InterPro" id="IPR028999">
    <property type="entry name" value="Beta-sandwich_Haemocyanin"/>
</dbReference>
<dbReference type="InterPro" id="IPR008922">
    <property type="entry name" value="Di-copper_centre_dom_sf"/>
</dbReference>
<organism evidence="11 12">
    <name type="scientific">Pomacea canaliculata</name>
    <name type="common">Golden apple snail</name>
    <dbReference type="NCBI Taxonomy" id="400727"/>
    <lineage>
        <taxon>Eukaryota</taxon>
        <taxon>Metazoa</taxon>
        <taxon>Spiralia</taxon>
        <taxon>Lophotrochozoa</taxon>
        <taxon>Mollusca</taxon>
        <taxon>Gastropoda</taxon>
        <taxon>Caenogastropoda</taxon>
        <taxon>Architaenioglossa</taxon>
        <taxon>Ampullarioidea</taxon>
        <taxon>Ampullariidae</taxon>
        <taxon>Pomacea</taxon>
    </lineage>
</organism>
<keyword evidence="5" id="KW-0186">Copper</keyword>
<evidence type="ECO:0000256" key="8">
    <source>
        <dbReference type="SAM" id="MobiDB-lite"/>
    </source>
</evidence>
<evidence type="ECO:0000256" key="3">
    <source>
        <dbReference type="ARBA" id="ARBA00022621"/>
    </source>
</evidence>
<dbReference type="PROSITE" id="PS00497">
    <property type="entry name" value="TYROSINASE_1"/>
    <property type="match status" value="1"/>
</dbReference>
<evidence type="ECO:0000256" key="5">
    <source>
        <dbReference type="ARBA" id="ARBA00023008"/>
    </source>
</evidence>
<evidence type="ECO:0000256" key="6">
    <source>
        <dbReference type="ARBA" id="ARBA00023157"/>
    </source>
</evidence>
<dbReference type="PROSITE" id="PS00498">
    <property type="entry name" value="TYROSINASE_2"/>
    <property type="match status" value="1"/>
</dbReference>
<keyword evidence="2" id="KW-0813">Transport</keyword>
<name>A0A2T7PFF3_POMCA</name>
<comment type="function">
    <text evidence="1">Hemocyanins are copper-containing oxygen carriers occurring freely dissolved in the hemolymph of many mollusks and arthropods.</text>
</comment>
<sequence length="621" mass="69978">MQRSLTVDVVVVCSYRQLGYVYDDLSLNGLEHRAAVQPAGTAPRTRTSSGQLHPARPWLLRQCPGQGRRTIVCDHDEEDDSHDHCEFAGDIFILGGANEMPWEFNLPYHFDISKAVERLGKKLGGDYIVTAELYSVNGTSLDPSLLPRPVGVHRPPLGYTDPKPSESDVQSANVVIRKDVDTLTDEEVYELRQALSRFQNDSSVDGYQSVAEFHGLPARCPRPDARVRYACCVHGMATFPHWHRLFVVQVEDALKRRGLHFGIPYWDWTRPGTTVPAIASKETYVDPNSDSSVHNPFFNAPVAFLGETTSRQVQAELSTKPAYGDHTALFDGMLLAFEQRDFCDFEVQFEVVHNLPHFLVGGFAPYSLSTLHYSAFDPIFILHHSNVDRLWAIWQALQIKRGLPYKAHCAHTMTHELLKPFGFAPPLNSNEKTHSHARPSAVYDYEHELGYAYDSLQFGGMTIDQLDHYIDERRARDRTFVEITDALSALSLNYDDNYKISLAIKDVNGKDWPENTFSHSTIIHEEGTVHAEDGEHQELHVRSDVSSLTREQVQNLREALHSLEEDTSVNGFGAHRGFPRPAQLVPVPGRREEVRLLRPRHGGLPPLASSAHRAGRERAQS</sequence>
<comment type="caution">
    <text evidence="11">The sequence shown here is derived from an EMBL/GenBank/DDBJ whole genome shotgun (WGS) entry which is preliminary data.</text>
</comment>
<dbReference type="GO" id="GO:0016491">
    <property type="term" value="F:oxidoreductase activity"/>
    <property type="evidence" value="ECO:0007669"/>
    <property type="project" value="InterPro"/>
</dbReference>
<evidence type="ECO:0000259" key="10">
    <source>
        <dbReference type="PROSITE" id="PS00498"/>
    </source>
</evidence>
<gene>
    <name evidence="11" type="ORF">C0Q70_07572</name>
</gene>
<dbReference type="PRINTS" id="PR00092">
    <property type="entry name" value="TYROSINASE"/>
</dbReference>
<dbReference type="OrthoDB" id="6054574at2759"/>
<dbReference type="STRING" id="400727.A0A2T7PFF3"/>
<feature type="domain" description="Tyrosinase copper-binding" evidence="9">
    <location>
        <begin position="234"/>
        <end position="251"/>
    </location>
</feature>
<dbReference type="Pfam" id="PF14830">
    <property type="entry name" value="Haemocyan_bet_s"/>
    <property type="match status" value="2"/>
</dbReference>
<keyword evidence="7" id="KW-0325">Glycoprotein</keyword>
<dbReference type="InterPro" id="IPR050316">
    <property type="entry name" value="Tyrosinase/Hemocyanin"/>
</dbReference>
<dbReference type="AlphaFoldDB" id="A0A2T7PFF3"/>
<accession>A0A2T7PFF3</accession>
<dbReference type="EMBL" id="PZQS01000004">
    <property type="protein sequence ID" value="PVD32143.1"/>
    <property type="molecule type" value="Genomic_DNA"/>
</dbReference>
<protein>
    <recommendedName>
        <fullName evidence="9 10">Tyrosinase copper-binding domain-containing protein</fullName>
    </recommendedName>
</protein>
<proteinExistence type="predicted"/>
<evidence type="ECO:0000256" key="1">
    <source>
        <dbReference type="ARBA" id="ARBA00002958"/>
    </source>
</evidence>
<feature type="region of interest" description="Disordered" evidence="8">
    <location>
        <begin position="598"/>
        <end position="621"/>
    </location>
</feature>
<dbReference type="GO" id="GO:0005344">
    <property type="term" value="F:oxygen carrier activity"/>
    <property type="evidence" value="ECO:0007669"/>
    <property type="project" value="UniProtKB-KW"/>
</dbReference>
<dbReference type="SUPFAM" id="SSF81277">
    <property type="entry name" value="C-terminal domain of mollusc hemocyanin"/>
    <property type="match status" value="2"/>
</dbReference>
<evidence type="ECO:0000256" key="2">
    <source>
        <dbReference type="ARBA" id="ARBA00022448"/>
    </source>
</evidence>
<dbReference type="Proteomes" id="UP000245119">
    <property type="component" value="Linkage Group LG4"/>
</dbReference>
<evidence type="ECO:0000256" key="4">
    <source>
        <dbReference type="ARBA" id="ARBA00022723"/>
    </source>
</evidence>
<reference evidence="11 12" key="1">
    <citation type="submission" date="2018-04" db="EMBL/GenBank/DDBJ databases">
        <title>The genome of golden apple snail Pomacea canaliculata provides insight into stress tolerance and invasive adaptation.</title>
        <authorList>
            <person name="Liu C."/>
            <person name="Liu B."/>
            <person name="Ren Y."/>
            <person name="Zhang Y."/>
            <person name="Wang H."/>
            <person name="Li S."/>
            <person name="Jiang F."/>
            <person name="Yin L."/>
            <person name="Zhang G."/>
            <person name="Qian W."/>
            <person name="Fan W."/>
        </authorList>
    </citation>
    <scope>NUCLEOTIDE SEQUENCE [LARGE SCALE GENOMIC DNA]</scope>
    <source>
        <strain evidence="11">SZHN2017</strain>
        <tissue evidence="11">Muscle</tissue>
    </source>
</reference>
<dbReference type="SUPFAM" id="SSF48056">
    <property type="entry name" value="Di-copper centre-containing domain"/>
    <property type="match status" value="1"/>
</dbReference>
<keyword evidence="12" id="KW-1185">Reference proteome</keyword>
<keyword evidence="4" id="KW-0479">Metal-binding</keyword>
<dbReference type="Pfam" id="PF00264">
    <property type="entry name" value="Tyrosinase"/>
    <property type="match status" value="1"/>
</dbReference>
<keyword evidence="3" id="KW-0561">Oxygen transport</keyword>
<keyword evidence="6" id="KW-1015">Disulfide bond</keyword>
<feature type="domain" description="Tyrosinase copper-binding" evidence="10">
    <location>
        <begin position="377"/>
        <end position="388"/>
    </location>
</feature>
<evidence type="ECO:0000313" key="11">
    <source>
        <dbReference type="EMBL" id="PVD32143.1"/>
    </source>
</evidence>
<dbReference type="InterPro" id="IPR036848">
    <property type="entry name" value="Haemocyanin_C_sf"/>
</dbReference>
<dbReference type="InterPro" id="IPR002227">
    <property type="entry name" value="Tyrosinase_Cu-bd"/>
</dbReference>
<evidence type="ECO:0000256" key="7">
    <source>
        <dbReference type="ARBA" id="ARBA00023180"/>
    </source>
</evidence>
<evidence type="ECO:0000313" key="12">
    <source>
        <dbReference type="Proteomes" id="UP000245119"/>
    </source>
</evidence>